<evidence type="ECO:0000313" key="3">
    <source>
        <dbReference type="Proteomes" id="UP000007484"/>
    </source>
</evidence>
<sequence length="396" mass="45338">MLDSESKFEKVQGIWFDDIDWGVNVSYRSVQGSEKADNGCVYLLSGGYARGCKKVVENGRQGGEQGTAFQRRLGKERNKLKKTGWGLMVGQVGFVMGLIELVKGGNGDRRDFKEQWKDWFEEVRSNEKNCLDVIEEKERGEEVKESYKKKKCKWKLKEEKKGQVLSTFKKVFADEQGWAKKSFKVSDLKKLCEDGGSSGWNTDNFGNYGNVMGKVKRKFEEGVCRRNGASWRSGNDNDYVKNWEVTGDLKVIEGEVFEFGKGSGGEILAFEKEGTGEEIFGRDREKGQVSAGDWLKIARWEGLLGEQSCHSVEQWRTKESGIGAEDNQCAKDNNQGDGEQGGKWLNNQNWESIKRKFGFNKKSENNKCQWLMRKKDREDPRDRKKFKDDFFISSHL</sequence>
<dbReference type="EMBL" id="CP002525">
    <property type="protein sequence ID" value="ADX98225.1"/>
    <property type="molecule type" value="Genomic_DNA"/>
</dbReference>
<proteinExistence type="predicted"/>
<organism evidence="2 3">
    <name type="scientific">Mycoplasma suis (strain Illinois)</name>
    <dbReference type="NCBI Taxonomy" id="768700"/>
    <lineage>
        <taxon>Bacteria</taxon>
        <taxon>Bacillati</taxon>
        <taxon>Mycoplasmatota</taxon>
        <taxon>Mollicutes</taxon>
        <taxon>Mycoplasmataceae</taxon>
        <taxon>Mycoplasma</taxon>
    </lineage>
</organism>
<dbReference type="HOGENOM" id="CLU_057098_0_0_14"/>
<feature type="region of interest" description="Disordered" evidence="1">
    <location>
        <begin position="320"/>
        <end position="345"/>
    </location>
</feature>
<dbReference type="RefSeq" id="WP_013610067.1">
    <property type="nucleotide sequence ID" value="NC_015155.1"/>
</dbReference>
<evidence type="ECO:0000256" key="1">
    <source>
        <dbReference type="SAM" id="MobiDB-lite"/>
    </source>
</evidence>
<keyword evidence="3" id="KW-1185">Reference proteome</keyword>
<reference evidence="2 3" key="1">
    <citation type="journal article" date="2011" name="J. Bacteriol.">
        <title>Complete genome sequences of two hemotropic Mycoplasmas, Mycoplasma haemofelis strain Ohio2 and Mycoplasma suis strain Illinois.</title>
        <authorList>
            <person name="Messick J.B."/>
            <person name="Santos A.P."/>
            <person name="Guimaraes A.M."/>
        </authorList>
    </citation>
    <scope>NUCLEOTIDE SEQUENCE [LARGE SCALE GENOMIC DNA]</scope>
    <source>
        <strain evidence="2 3">Illinois</strain>
    </source>
</reference>
<protein>
    <submittedName>
        <fullName evidence="2">Uncharacterized protein</fullName>
    </submittedName>
</protein>
<dbReference type="STRING" id="768700.MSU_0694"/>
<accession>F0QRV5</accession>
<gene>
    <name evidence="2" type="ordered locus">MSU_0694</name>
</gene>
<dbReference type="AlphaFoldDB" id="F0QRV5"/>
<evidence type="ECO:0000313" key="2">
    <source>
        <dbReference type="EMBL" id="ADX98225.1"/>
    </source>
</evidence>
<dbReference type="KEGG" id="mss:MSU_0694"/>
<name>F0QRV5_MYCSL</name>
<dbReference type="Proteomes" id="UP000007484">
    <property type="component" value="Chromosome"/>
</dbReference>